<evidence type="ECO:0000313" key="2">
    <source>
        <dbReference type="EMBL" id="PAL20828.1"/>
    </source>
</evidence>
<dbReference type="EMBL" id="NDFP01000018">
    <property type="protein sequence ID" value="PAL20828.1"/>
    <property type="molecule type" value="Genomic_DNA"/>
</dbReference>
<proteinExistence type="predicted"/>
<dbReference type="AlphaFoldDB" id="A0A270B771"/>
<sequence length="127" mass="13548">MARQYAGDRTTGFASPAADSIEGPIDLSDILSLRKPSRYPVRVQGLSFASRGVLNGDILIADTAGNPISGSLVIACAGGQIILAELQNRNGQWFLVSGNDTQQPLRVDPLRDVEIWGNVTGLVRTEV</sequence>
<organism evidence="2 3">
    <name type="scientific">Acetobacter syzygii</name>
    <dbReference type="NCBI Taxonomy" id="146476"/>
    <lineage>
        <taxon>Bacteria</taxon>
        <taxon>Pseudomonadati</taxon>
        <taxon>Pseudomonadota</taxon>
        <taxon>Alphaproteobacteria</taxon>
        <taxon>Acetobacterales</taxon>
        <taxon>Acetobacteraceae</taxon>
        <taxon>Acetobacter</taxon>
    </lineage>
</organism>
<dbReference type="InterPro" id="IPR036286">
    <property type="entry name" value="LexA/Signal_pep-like_sf"/>
</dbReference>
<comment type="caution">
    <text evidence="2">The sequence shown here is derived from an EMBL/GenBank/DDBJ whole genome shotgun (WGS) entry which is preliminary data.</text>
</comment>
<dbReference type="CDD" id="cd06529">
    <property type="entry name" value="S24_LexA-like"/>
    <property type="match status" value="1"/>
</dbReference>
<dbReference type="RefSeq" id="WP_095351941.1">
    <property type="nucleotide sequence ID" value="NZ_JABUNT010000017.1"/>
</dbReference>
<reference evidence="2 3" key="1">
    <citation type="submission" date="2017-04" db="EMBL/GenBank/DDBJ databases">
        <title>Kefir bacterial isolates.</title>
        <authorList>
            <person name="Kim Y."/>
            <person name="Blasche S."/>
            <person name="Patil K.R."/>
        </authorList>
    </citation>
    <scope>NUCLEOTIDE SEQUENCE [LARGE SCALE GENOMIC DNA]</scope>
    <source>
        <strain evidence="2 3">KR-2</strain>
    </source>
</reference>
<evidence type="ECO:0000313" key="3">
    <source>
        <dbReference type="Proteomes" id="UP000216033"/>
    </source>
</evidence>
<feature type="domain" description="Peptidase S24/S26A/S26B/S26C" evidence="1">
    <location>
        <begin position="9"/>
        <end position="119"/>
    </location>
</feature>
<keyword evidence="3" id="KW-1185">Reference proteome</keyword>
<dbReference type="InterPro" id="IPR039418">
    <property type="entry name" value="LexA-like"/>
</dbReference>
<name>A0A270B771_9PROT</name>
<dbReference type="Gene3D" id="2.10.109.10">
    <property type="entry name" value="Umud Fragment, subunit A"/>
    <property type="match status" value="1"/>
</dbReference>
<evidence type="ECO:0000259" key="1">
    <source>
        <dbReference type="Pfam" id="PF00717"/>
    </source>
</evidence>
<dbReference type="Proteomes" id="UP000216033">
    <property type="component" value="Unassembled WGS sequence"/>
</dbReference>
<protein>
    <submittedName>
        <fullName evidence="2">Error-prone repair protein UmuD</fullName>
    </submittedName>
</protein>
<dbReference type="SUPFAM" id="SSF51306">
    <property type="entry name" value="LexA/Signal peptidase"/>
    <property type="match status" value="1"/>
</dbReference>
<gene>
    <name evidence="2" type="ORF">B9K05_12480</name>
</gene>
<accession>A0A270B771</accession>
<dbReference type="OrthoDB" id="9802364at2"/>
<dbReference type="InterPro" id="IPR015927">
    <property type="entry name" value="Peptidase_S24_S26A/B/C"/>
</dbReference>
<dbReference type="Pfam" id="PF00717">
    <property type="entry name" value="Peptidase_S24"/>
    <property type="match status" value="1"/>
</dbReference>